<dbReference type="PRINTS" id="PR00037">
    <property type="entry name" value="HTHLACR"/>
</dbReference>
<keyword evidence="1" id="KW-0805">Transcription regulation</keyword>
<dbReference type="InterPro" id="IPR036390">
    <property type="entry name" value="WH_DNA-bd_sf"/>
</dbReference>
<dbReference type="InterPro" id="IPR018356">
    <property type="entry name" value="Tscrpt_reg_HTH_DeoR_CS"/>
</dbReference>
<dbReference type="GO" id="GO:0003700">
    <property type="term" value="F:DNA-binding transcription factor activity"/>
    <property type="evidence" value="ECO:0007669"/>
    <property type="project" value="InterPro"/>
</dbReference>
<keyword evidence="2" id="KW-0238">DNA-binding</keyword>
<dbReference type="AlphaFoldDB" id="A0A4Q5N1R3"/>
<evidence type="ECO:0000256" key="3">
    <source>
        <dbReference type="ARBA" id="ARBA00023163"/>
    </source>
</evidence>
<keyword evidence="3" id="KW-0804">Transcription</keyword>
<gene>
    <name evidence="5" type="ORF">EUA98_16135</name>
</gene>
<accession>A0A4Q5N1R3</accession>
<organism evidence="5 6">
    <name type="scientific">Pengzhenrongella frigida</name>
    <dbReference type="NCBI Taxonomy" id="1259133"/>
    <lineage>
        <taxon>Bacteria</taxon>
        <taxon>Bacillati</taxon>
        <taxon>Actinomycetota</taxon>
        <taxon>Actinomycetes</taxon>
        <taxon>Micrococcales</taxon>
        <taxon>Pengzhenrongella</taxon>
    </lineage>
</organism>
<dbReference type="PANTHER" id="PTHR30363:SF44">
    <property type="entry name" value="AGA OPERON TRANSCRIPTIONAL REPRESSOR-RELATED"/>
    <property type="match status" value="1"/>
</dbReference>
<evidence type="ECO:0000256" key="1">
    <source>
        <dbReference type="ARBA" id="ARBA00023015"/>
    </source>
</evidence>
<dbReference type="Gene3D" id="1.10.10.10">
    <property type="entry name" value="Winged helix-like DNA-binding domain superfamily/Winged helix DNA-binding domain"/>
    <property type="match status" value="1"/>
</dbReference>
<protein>
    <submittedName>
        <fullName evidence="5">DeoR/GlpR transcriptional regulator</fullName>
    </submittedName>
</protein>
<name>A0A4Q5N1R3_9MICO</name>
<dbReference type="SUPFAM" id="SSF100950">
    <property type="entry name" value="NagB/RpiA/CoA transferase-like"/>
    <property type="match status" value="1"/>
</dbReference>
<dbReference type="Proteomes" id="UP000293764">
    <property type="component" value="Unassembled WGS sequence"/>
</dbReference>
<proteinExistence type="predicted"/>
<evidence type="ECO:0000313" key="6">
    <source>
        <dbReference type="Proteomes" id="UP000293764"/>
    </source>
</evidence>
<dbReference type="OrthoDB" id="7688673at2"/>
<dbReference type="PROSITE" id="PS51000">
    <property type="entry name" value="HTH_DEOR_2"/>
    <property type="match status" value="1"/>
</dbReference>
<dbReference type="RefSeq" id="WP_130103723.1">
    <property type="nucleotide sequence ID" value="NZ_SDWW01000046.1"/>
</dbReference>
<dbReference type="InterPro" id="IPR050313">
    <property type="entry name" value="Carb_Metab_HTH_regulators"/>
</dbReference>
<dbReference type="SMART" id="SM00420">
    <property type="entry name" value="HTH_DEOR"/>
    <property type="match status" value="1"/>
</dbReference>
<dbReference type="InterPro" id="IPR014036">
    <property type="entry name" value="DeoR-like_C"/>
</dbReference>
<dbReference type="SUPFAM" id="SSF46785">
    <property type="entry name" value="Winged helix' DNA-binding domain"/>
    <property type="match status" value="1"/>
</dbReference>
<dbReference type="Pfam" id="PF00455">
    <property type="entry name" value="DeoRC"/>
    <property type="match status" value="1"/>
</dbReference>
<evidence type="ECO:0000256" key="2">
    <source>
        <dbReference type="ARBA" id="ARBA00023125"/>
    </source>
</evidence>
<dbReference type="InterPro" id="IPR037171">
    <property type="entry name" value="NagB/RpiA_transferase-like"/>
</dbReference>
<feature type="domain" description="HTH deoR-type" evidence="4">
    <location>
        <begin position="21"/>
        <end position="76"/>
    </location>
</feature>
<dbReference type="Pfam" id="PF08220">
    <property type="entry name" value="HTH_DeoR"/>
    <property type="match status" value="1"/>
</dbReference>
<dbReference type="InterPro" id="IPR001034">
    <property type="entry name" value="DeoR_HTH"/>
</dbReference>
<dbReference type="Gene3D" id="3.40.50.1360">
    <property type="match status" value="1"/>
</dbReference>
<evidence type="ECO:0000313" key="5">
    <source>
        <dbReference type="EMBL" id="RYV49961.1"/>
    </source>
</evidence>
<dbReference type="PANTHER" id="PTHR30363">
    <property type="entry name" value="HTH-TYPE TRANSCRIPTIONAL REGULATOR SRLR-RELATED"/>
    <property type="match status" value="1"/>
</dbReference>
<sequence length="275" mass="30264">MKSEMVDGDNGATASLDGLTPENRRVELLRYVEEHTTAKVEELAERFAVSAMTVHRDLDVLAREALLERIRGGARAIPRHFSERDVRLRRGTRAAQKQALARAALSLVHEGDIVALDDSTTVAAMAPDLAARRPSAVITHSLGLMRRLTQDHPDITLVGLGGQYYPETDSFLGAVVVDQVKRVAADVVFVSTTSLKNTALYHPDAEAALTKRALVLMADRKVLLVDSTKFDVKNGLYHVVDLTAFDDVFVEQDLAAEHRSQLERLDATVHYVTTT</sequence>
<reference evidence="5 6" key="1">
    <citation type="submission" date="2019-01" db="EMBL/GenBank/DDBJ databases">
        <title>Novel species of Cellulomonas.</title>
        <authorList>
            <person name="Liu Q."/>
            <person name="Xin Y.-H."/>
        </authorList>
    </citation>
    <scope>NUCLEOTIDE SEQUENCE [LARGE SCALE GENOMIC DNA]</scope>
    <source>
        <strain evidence="5 6">HLT2-17</strain>
    </source>
</reference>
<dbReference type="EMBL" id="SDWW01000046">
    <property type="protein sequence ID" value="RYV49961.1"/>
    <property type="molecule type" value="Genomic_DNA"/>
</dbReference>
<dbReference type="SMART" id="SM01134">
    <property type="entry name" value="DeoRC"/>
    <property type="match status" value="1"/>
</dbReference>
<comment type="caution">
    <text evidence="5">The sequence shown here is derived from an EMBL/GenBank/DDBJ whole genome shotgun (WGS) entry which is preliminary data.</text>
</comment>
<keyword evidence="6" id="KW-1185">Reference proteome</keyword>
<dbReference type="PROSITE" id="PS00894">
    <property type="entry name" value="HTH_DEOR_1"/>
    <property type="match status" value="1"/>
</dbReference>
<evidence type="ECO:0000259" key="4">
    <source>
        <dbReference type="PROSITE" id="PS51000"/>
    </source>
</evidence>
<dbReference type="GO" id="GO:0003677">
    <property type="term" value="F:DNA binding"/>
    <property type="evidence" value="ECO:0007669"/>
    <property type="project" value="UniProtKB-KW"/>
</dbReference>
<dbReference type="InterPro" id="IPR036388">
    <property type="entry name" value="WH-like_DNA-bd_sf"/>
</dbReference>